<keyword evidence="2" id="KW-0732">Signal</keyword>
<feature type="region of interest" description="Disordered" evidence="1">
    <location>
        <begin position="325"/>
        <end position="439"/>
    </location>
</feature>
<feature type="region of interest" description="Disordered" evidence="1">
    <location>
        <begin position="127"/>
        <end position="167"/>
    </location>
</feature>
<evidence type="ECO:0000313" key="3">
    <source>
        <dbReference type="Proteomes" id="UP000829291"/>
    </source>
</evidence>
<protein>
    <submittedName>
        <fullName evidence="4">Uncharacterized protein LOC107222973</fullName>
    </submittedName>
</protein>
<dbReference type="GeneID" id="107222973"/>
<dbReference type="Proteomes" id="UP000829291">
    <property type="component" value="Chromosome 4"/>
</dbReference>
<evidence type="ECO:0000256" key="2">
    <source>
        <dbReference type="SAM" id="SignalP"/>
    </source>
</evidence>
<proteinExistence type="predicted"/>
<dbReference type="RefSeq" id="XP_015518013.2">
    <property type="nucleotide sequence ID" value="XM_015662527.2"/>
</dbReference>
<sequence length="439" mass="47584">MILTRSSLILLGLTVFQSIGRANVLAADGAQTCINLCESCGGIATFQHNICQCHVADDNDQGAECIHRMRRQAQELGVDIVSCDLANAEADRPARCAVSPLRRLRTRGNGDLIARYFMGNGLASLLGSRNPEAESTGDSDSSSRQENVGASEATSGDQAEISGDQSNMNSAVVGAPYQFLETDPYMVAAMANWYQPHNMMTIDESCTGVRDGTEMQSFLGQPNPAITSMTDNESGQANFVGSPNQDEIGGVSSGRMYESYNMHPLMLGMNPYAYFIRTPYGAQFPGGSQMLGMQSYHYKSIDGDRNSQSRENNIVGLSPYSNCQTSLLGESNPHLGDSAAGQENSQDKNGMPDEEVTGEANPVGLNREDRQHLGRNGQVDKDVKGDAEDPEEIKDQTVGSSKYKLKRRLNRFKTKESRSTPADQVDSRYGHPDDPYGAA</sequence>
<keyword evidence="3" id="KW-1185">Reference proteome</keyword>
<evidence type="ECO:0000256" key="1">
    <source>
        <dbReference type="SAM" id="MobiDB-lite"/>
    </source>
</evidence>
<feature type="signal peptide" evidence="2">
    <location>
        <begin position="1"/>
        <end position="22"/>
    </location>
</feature>
<organism evidence="4">
    <name type="scientific">Neodiprion lecontei</name>
    <name type="common">Redheaded pine sawfly</name>
    <dbReference type="NCBI Taxonomy" id="441921"/>
    <lineage>
        <taxon>Eukaryota</taxon>
        <taxon>Metazoa</taxon>
        <taxon>Ecdysozoa</taxon>
        <taxon>Arthropoda</taxon>
        <taxon>Hexapoda</taxon>
        <taxon>Insecta</taxon>
        <taxon>Pterygota</taxon>
        <taxon>Neoptera</taxon>
        <taxon>Endopterygota</taxon>
        <taxon>Hymenoptera</taxon>
        <taxon>Tenthredinoidea</taxon>
        <taxon>Diprionidae</taxon>
        <taxon>Diprioninae</taxon>
        <taxon>Neodiprion</taxon>
    </lineage>
</organism>
<dbReference type="OrthoDB" id="7685518at2759"/>
<dbReference type="KEGG" id="nlo:107222973"/>
<feature type="compositionally biased region" description="Basic and acidic residues" evidence="1">
    <location>
        <begin position="366"/>
        <end position="387"/>
    </location>
</feature>
<feature type="compositionally biased region" description="Basic residues" evidence="1">
    <location>
        <begin position="403"/>
        <end position="412"/>
    </location>
</feature>
<gene>
    <name evidence="4" type="primary">LOC107222973</name>
</gene>
<feature type="compositionally biased region" description="Polar residues" evidence="1">
    <location>
        <begin position="136"/>
        <end position="167"/>
    </location>
</feature>
<dbReference type="InParanoid" id="A0A6J0BVD2"/>
<feature type="compositionally biased region" description="Basic and acidic residues" evidence="1">
    <location>
        <begin position="425"/>
        <end position="439"/>
    </location>
</feature>
<name>A0A6J0BVD2_NEOLC</name>
<feature type="chain" id="PRO_5045821154" evidence="2">
    <location>
        <begin position="23"/>
        <end position="439"/>
    </location>
</feature>
<evidence type="ECO:0000313" key="4">
    <source>
        <dbReference type="RefSeq" id="XP_015518013.2"/>
    </source>
</evidence>
<accession>A0A6J0BVD2</accession>
<reference evidence="4" key="1">
    <citation type="submission" date="2025-08" db="UniProtKB">
        <authorList>
            <consortium name="RefSeq"/>
        </authorList>
    </citation>
    <scope>IDENTIFICATION</scope>
    <source>
        <tissue evidence="4">Thorax and Abdomen</tissue>
    </source>
</reference>